<keyword evidence="8 17" id="KW-0813">Transport</keyword>
<dbReference type="EC" id="2.7.3.9" evidence="6 17"/>
<dbReference type="SUPFAM" id="SSF52009">
    <property type="entry name" value="Phosphohistidine domain"/>
    <property type="match status" value="1"/>
</dbReference>
<dbReference type="SUPFAM" id="SSF47831">
    <property type="entry name" value="Enzyme I of the PEP:sugar phosphotransferase system HPr-binding (sub)domain"/>
    <property type="match status" value="1"/>
</dbReference>
<dbReference type="KEGG" id="carl:PXC00_02930"/>
<feature type="binding site" evidence="20">
    <location>
        <position position="439"/>
    </location>
    <ligand>
        <name>Mg(2+)</name>
        <dbReference type="ChEBI" id="CHEBI:18420"/>
    </ligand>
</feature>
<keyword evidence="13 17" id="KW-0479">Metal-binding</keyword>
<dbReference type="InterPro" id="IPR040442">
    <property type="entry name" value="Pyrv_kinase-like_dom_sf"/>
</dbReference>
<dbReference type="InterPro" id="IPR015813">
    <property type="entry name" value="Pyrv/PenolPyrv_kinase-like_dom"/>
</dbReference>
<dbReference type="AlphaFoldDB" id="A0AA97D9Q1"/>
<dbReference type="PROSITE" id="PS00742">
    <property type="entry name" value="PEP_ENZYMES_2"/>
    <property type="match status" value="1"/>
</dbReference>
<feature type="binding site" evidence="19">
    <location>
        <position position="301"/>
    </location>
    <ligand>
        <name>phosphoenolpyruvate</name>
        <dbReference type="ChEBI" id="CHEBI:58702"/>
    </ligand>
</feature>
<evidence type="ECO:0000259" key="23">
    <source>
        <dbReference type="Pfam" id="PF05524"/>
    </source>
</evidence>
<evidence type="ECO:0000313" key="25">
    <source>
        <dbReference type="Proteomes" id="UP001300604"/>
    </source>
</evidence>
<dbReference type="GO" id="GO:0008965">
    <property type="term" value="F:phosphoenolpyruvate-protein phosphotransferase activity"/>
    <property type="evidence" value="ECO:0007669"/>
    <property type="project" value="UniProtKB-EC"/>
</dbReference>
<comment type="subcellular location">
    <subcellularLocation>
        <location evidence="4 17">Cytoplasm</location>
    </subcellularLocation>
</comment>
<proteinExistence type="inferred from homology"/>
<dbReference type="InterPro" id="IPR024692">
    <property type="entry name" value="PTS_EI"/>
</dbReference>
<dbReference type="GO" id="GO:0046872">
    <property type="term" value="F:metal ion binding"/>
    <property type="evidence" value="ECO:0007669"/>
    <property type="project" value="UniProtKB-KW"/>
</dbReference>
<dbReference type="PIRSF" id="PIRSF000732">
    <property type="entry name" value="PTS_enzyme_I"/>
    <property type="match status" value="1"/>
</dbReference>
<sequence length="586" mass="63804">METVVCTGIGVSDGVRMAKARVYHQPAVRQAAAETIAPEQADTEQARLRVAAEKAGQVVEQLLQKSQSVLQEEQIGILKGQKSMLTDPAFVPEMQRRIQKQNLSAEAAVRAVTEQFAELFRKMPDPYMQERAADVQDAGSRLLRILSGEDCTALSEIQEESILLAQDLSASDTVQLDRRYVLAFAMEQGGATSHTSIFARSMGIPAVVGISGLLQQAHDGDWVIVDGAAGKCILRPDEKMIAEYRKKMQEEAQRRELLTTYAGKPAALANGRRMIAAANIGSDTDAAFALQQGAEASGLLRTEQLFLSRGTAPTEEEQFTIYRRAAEAFSKVSPGSVVIRTLDIGGDKAVPYLSIPKEQNPFLGYRAIRLCLEQKELFLTQLRAILRASAFGKVQVMFPMISGVGELLAAKAMLQEAKAQLHDRGEAYDQQISVGVMIEIPSAALTAPALAKEVDFFSIGTNDLVQYTLAVDRGNEKVASLYDYFHPAVLQLIHLTLQAAQTRRIPVGMCGNMAGDPLAVPLLAGMGLQELSMAAGSIPQVKYVLSCVTAQECHALAEAALRCDSPQEVRKKLRDFAHTHRIQLPQ</sequence>
<dbReference type="EMBL" id="CP135996">
    <property type="protein sequence ID" value="WOC32846.1"/>
    <property type="molecule type" value="Genomic_DNA"/>
</dbReference>
<dbReference type="SUPFAM" id="SSF51621">
    <property type="entry name" value="Phosphoenolpyruvate/pyruvate domain"/>
    <property type="match status" value="1"/>
</dbReference>
<evidence type="ECO:0000256" key="18">
    <source>
        <dbReference type="PIRSR" id="PIRSR000732-1"/>
    </source>
</evidence>
<dbReference type="InterPro" id="IPR008279">
    <property type="entry name" value="PEP-util_enz_mobile_dom"/>
</dbReference>
<evidence type="ECO:0000256" key="19">
    <source>
        <dbReference type="PIRSR" id="PIRSR000732-2"/>
    </source>
</evidence>
<keyword evidence="9 17" id="KW-0963">Cytoplasm</keyword>
<dbReference type="InterPro" id="IPR036637">
    <property type="entry name" value="Phosphohistidine_dom_sf"/>
</dbReference>
<dbReference type="NCBIfam" id="TIGR01417">
    <property type="entry name" value="PTS_I_fam"/>
    <property type="match status" value="1"/>
</dbReference>
<reference evidence="24" key="1">
    <citation type="submission" date="2023-09" db="EMBL/GenBank/DDBJ databases">
        <authorList>
            <person name="Zeng C."/>
        </authorList>
    </citation>
    <scope>NUCLEOTIDE SEQUENCE</scope>
    <source>
        <strain evidence="24">ZCY20-5</strain>
    </source>
</reference>
<feature type="binding site" evidence="19">
    <location>
        <position position="473"/>
    </location>
    <ligand>
        <name>phosphoenolpyruvate</name>
        <dbReference type="ChEBI" id="CHEBI:58702"/>
    </ligand>
</feature>
<dbReference type="Gene3D" id="3.20.20.60">
    <property type="entry name" value="Phosphoenolpyruvate-binding domains"/>
    <property type="match status" value="1"/>
</dbReference>
<reference evidence="24" key="2">
    <citation type="submission" date="2024-06" db="EMBL/GenBank/DDBJ databases">
        <title>Caproicibacterium argilliputei sp. nov, a novel caproic acid producing anaerobic bacterium isolated from pit mud.</title>
        <authorList>
            <person name="Xia S."/>
        </authorList>
    </citation>
    <scope>NUCLEOTIDE SEQUENCE</scope>
    <source>
        <strain evidence="24">ZCY20-5</strain>
    </source>
</reference>
<evidence type="ECO:0000256" key="5">
    <source>
        <dbReference type="ARBA" id="ARBA00007837"/>
    </source>
</evidence>
<evidence type="ECO:0000256" key="16">
    <source>
        <dbReference type="ARBA" id="ARBA00033235"/>
    </source>
</evidence>
<dbReference type="Pfam" id="PF02896">
    <property type="entry name" value="PEP-utilizers_C"/>
    <property type="match status" value="1"/>
</dbReference>
<feature type="binding site" evidence="20">
    <location>
        <position position="463"/>
    </location>
    <ligand>
        <name>Mg(2+)</name>
        <dbReference type="ChEBI" id="CHEBI:18420"/>
    </ligand>
</feature>
<evidence type="ECO:0000259" key="21">
    <source>
        <dbReference type="Pfam" id="PF00391"/>
    </source>
</evidence>
<dbReference type="InterPro" id="IPR008731">
    <property type="entry name" value="PTS_EIN"/>
</dbReference>
<evidence type="ECO:0000259" key="22">
    <source>
        <dbReference type="Pfam" id="PF02896"/>
    </source>
</evidence>
<evidence type="ECO:0000256" key="12">
    <source>
        <dbReference type="ARBA" id="ARBA00022683"/>
    </source>
</evidence>
<keyword evidence="14 17" id="KW-0418">Kinase</keyword>
<dbReference type="RefSeq" id="WP_275845995.1">
    <property type="nucleotide sequence ID" value="NZ_CP135996.1"/>
</dbReference>
<keyword evidence="12 17" id="KW-0598">Phosphotransferase system</keyword>
<dbReference type="InterPro" id="IPR050499">
    <property type="entry name" value="PEP-utilizing_PTS_enzyme"/>
</dbReference>
<dbReference type="PANTHER" id="PTHR46244">
    <property type="entry name" value="PHOSPHOENOLPYRUVATE-PROTEIN PHOSPHOTRANSFERASE"/>
    <property type="match status" value="1"/>
</dbReference>
<dbReference type="InterPro" id="IPR000121">
    <property type="entry name" value="PEP_util_C"/>
</dbReference>
<keyword evidence="11 17" id="KW-0808">Transferase</keyword>
<dbReference type="InterPro" id="IPR023151">
    <property type="entry name" value="PEP_util_CS"/>
</dbReference>
<keyword evidence="25" id="KW-1185">Reference proteome</keyword>
<feature type="binding site" evidence="19">
    <location>
        <begin position="462"/>
        <end position="463"/>
    </location>
    <ligand>
        <name>phosphoenolpyruvate</name>
        <dbReference type="ChEBI" id="CHEBI:58702"/>
    </ligand>
</feature>
<evidence type="ECO:0000256" key="2">
    <source>
        <dbReference type="ARBA" id="ARBA00001946"/>
    </source>
</evidence>
<dbReference type="Pfam" id="PF00391">
    <property type="entry name" value="PEP-utilizers"/>
    <property type="match status" value="1"/>
</dbReference>
<feature type="domain" description="Phosphotransferase system enzyme I N-terminal" evidence="23">
    <location>
        <begin position="7"/>
        <end position="131"/>
    </location>
</feature>
<evidence type="ECO:0000256" key="6">
    <source>
        <dbReference type="ARBA" id="ARBA00012232"/>
    </source>
</evidence>
<evidence type="ECO:0000256" key="17">
    <source>
        <dbReference type="PIRNR" id="PIRNR000732"/>
    </source>
</evidence>
<keyword evidence="15 17" id="KW-0460">Magnesium</keyword>
<dbReference type="Pfam" id="PF05524">
    <property type="entry name" value="PEP-utilisers_N"/>
    <property type="match status" value="1"/>
</dbReference>
<evidence type="ECO:0000256" key="10">
    <source>
        <dbReference type="ARBA" id="ARBA00022597"/>
    </source>
</evidence>
<evidence type="ECO:0000256" key="7">
    <source>
        <dbReference type="ARBA" id="ARBA00016544"/>
    </source>
</evidence>
<feature type="domain" description="PEP-utilising enzyme C-terminal" evidence="22">
    <location>
        <begin position="263"/>
        <end position="546"/>
    </location>
</feature>
<evidence type="ECO:0000256" key="9">
    <source>
        <dbReference type="ARBA" id="ARBA00022490"/>
    </source>
</evidence>
<keyword evidence="10 17" id="KW-0762">Sugar transport</keyword>
<dbReference type="InterPro" id="IPR006318">
    <property type="entry name" value="PTS_EI-like"/>
</dbReference>
<dbReference type="InterPro" id="IPR036618">
    <property type="entry name" value="PtsI_HPr-bd_sf"/>
</dbReference>
<evidence type="ECO:0000256" key="13">
    <source>
        <dbReference type="ARBA" id="ARBA00022723"/>
    </source>
</evidence>
<evidence type="ECO:0000256" key="3">
    <source>
        <dbReference type="ARBA" id="ARBA00002728"/>
    </source>
</evidence>
<dbReference type="GO" id="GO:0005737">
    <property type="term" value="C:cytoplasm"/>
    <property type="evidence" value="ECO:0007669"/>
    <property type="project" value="UniProtKB-SubCell"/>
</dbReference>
<dbReference type="GO" id="GO:0016301">
    <property type="term" value="F:kinase activity"/>
    <property type="evidence" value="ECO:0007669"/>
    <property type="project" value="UniProtKB-KW"/>
</dbReference>
<evidence type="ECO:0000256" key="8">
    <source>
        <dbReference type="ARBA" id="ARBA00022448"/>
    </source>
</evidence>
<evidence type="ECO:0000256" key="1">
    <source>
        <dbReference type="ARBA" id="ARBA00000683"/>
    </source>
</evidence>
<feature type="active site" description="Tele-phosphohistidine intermediate" evidence="18">
    <location>
        <position position="194"/>
    </location>
</feature>
<evidence type="ECO:0000256" key="15">
    <source>
        <dbReference type="ARBA" id="ARBA00022842"/>
    </source>
</evidence>
<feature type="binding site" evidence="19">
    <location>
        <position position="340"/>
    </location>
    <ligand>
        <name>phosphoenolpyruvate</name>
        <dbReference type="ChEBI" id="CHEBI:58702"/>
    </ligand>
</feature>
<dbReference type="Proteomes" id="UP001300604">
    <property type="component" value="Chromosome"/>
</dbReference>
<dbReference type="Gene3D" id="1.10.274.10">
    <property type="entry name" value="PtsI, HPr-binding domain"/>
    <property type="match status" value="1"/>
</dbReference>
<evidence type="ECO:0000256" key="20">
    <source>
        <dbReference type="PIRSR" id="PIRSR000732-3"/>
    </source>
</evidence>
<feature type="domain" description="PEP-utilising enzyme mobile" evidence="21">
    <location>
        <begin position="157"/>
        <end position="230"/>
    </location>
</feature>
<dbReference type="GO" id="GO:0009401">
    <property type="term" value="P:phosphoenolpyruvate-dependent sugar phosphotransferase system"/>
    <property type="evidence" value="ECO:0007669"/>
    <property type="project" value="UniProtKB-KW"/>
</dbReference>
<gene>
    <name evidence="24" type="primary">ptsP</name>
    <name evidence="24" type="ORF">PXC00_02930</name>
</gene>
<evidence type="ECO:0000256" key="11">
    <source>
        <dbReference type="ARBA" id="ARBA00022679"/>
    </source>
</evidence>
<dbReference type="PRINTS" id="PR01736">
    <property type="entry name" value="PHPHTRNFRASE"/>
</dbReference>
<comment type="catalytic activity">
    <reaction evidence="1 17">
        <text>L-histidyl-[protein] + phosphoenolpyruvate = N(pros)-phospho-L-histidyl-[protein] + pyruvate</text>
        <dbReference type="Rhea" id="RHEA:23880"/>
        <dbReference type="Rhea" id="RHEA-COMP:9745"/>
        <dbReference type="Rhea" id="RHEA-COMP:9746"/>
        <dbReference type="ChEBI" id="CHEBI:15361"/>
        <dbReference type="ChEBI" id="CHEBI:29979"/>
        <dbReference type="ChEBI" id="CHEBI:58702"/>
        <dbReference type="ChEBI" id="CHEBI:64837"/>
        <dbReference type="EC" id="2.7.3.9"/>
    </reaction>
</comment>
<protein>
    <recommendedName>
        <fullName evidence="7 17">Phosphoenolpyruvate-protein phosphotransferase</fullName>
        <ecNumber evidence="6 17">2.7.3.9</ecNumber>
    </recommendedName>
    <alternativeName>
        <fullName evidence="16 17">Phosphotransferase system, enzyme I</fullName>
    </alternativeName>
</protein>
<feature type="active site" description="Proton donor" evidence="18">
    <location>
        <position position="510"/>
    </location>
</feature>
<comment type="function">
    <text evidence="3 17">General (non sugar-specific) component of the phosphoenolpyruvate-dependent sugar phosphotransferase system (sugar PTS). This major carbohydrate active-transport system catalyzes the phosphorylation of incoming sugar substrates concomitantly with their translocation across the cell membrane. Enzyme I transfers the phosphoryl group from phosphoenolpyruvate (PEP) to the phosphoryl carrier protein (HPr).</text>
</comment>
<evidence type="ECO:0000256" key="14">
    <source>
        <dbReference type="ARBA" id="ARBA00022777"/>
    </source>
</evidence>
<evidence type="ECO:0000256" key="4">
    <source>
        <dbReference type="ARBA" id="ARBA00004496"/>
    </source>
</evidence>
<organism evidence="24 25">
    <name type="scientific">Caproicibacterium argilliputei</name>
    <dbReference type="NCBI Taxonomy" id="3030016"/>
    <lineage>
        <taxon>Bacteria</taxon>
        <taxon>Bacillati</taxon>
        <taxon>Bacillota</taxon>
        <taxon>Clostridia</taxon>
        <taxon>Eubacteriales</taxon>
        <taxon>Oscillospiraceae</taxon>
        <taxon>Caproicibacterium</taxon>
    </lineage>
</organism>
<comment type="similarity">
    <text evidence="5 17">Belongs to the PEP-utilizing enzyme family.</text>
</comment>
<dbReference type="Gene3D" id="3.50.30.10">
    <property type="entry name" value="Phosphohistidine domain"/>
    <property type="match status" value="1"/>
</dbReference>
<evidence type="ECO:0000313" key="24">
    <source>
        <dbReference type="EMBL" id="WOC32846.1"/>
    </source>
</evidence>
<dbReference type="PANTHER" id="PTHR46244:SF3">
    <property type="entry name" value="PHOSPHOENOLPYRUVATE-PROTEIN PHOSPHOTRANSFERASE"/>
    <property type="match status" value="1"/>
</dbReference>
<name>A0AA97D9Q1_9FIRM</name>
<accession>A0AA97D9Q1</accession>
<comment type="cofactor">
    <cofactor evidence="2 17 20">
        <name>Mg(2+)</name>
        <dbReference type="ChEBI" id="CHEBI:18420"/>
    </cofactor>
</comment>